<accession>A0ABT7WBR4</accession>
<dbReference type="CDD" id="cd00332">
    <property type="entry name" value="PAL-HAL"/>
    <property type="match status" value="1"/>
</dbReference>
<dbReference type="NCBIfam" id="TIGR01225">
    <property type="entry name" value="hutH"/>
    <property type="match status" value="1"/>
</dbReference>
<sequence>MHKKTAEFAYGEDHLTAGKALEIARGRLKGILTPTAREKVRASAEIVAKIVSKGEPVYGINTGFGPLCTTRISAKDTETLQVNILKSHSVGVGRSIDPEIARLMLILKIHALAKGYSGVQESTLDRILWHIEMEITPRVPSQGSVGASGDLAPLAHLFLPLIGLGEVDSDGKRLPSGEVLDEKGLPPISLGPKEGLALINGTQFIAAHAVAVLEKMHASLSQADIIGAMMIEGLQGSVRPFHKKLHKVRPFKGNLHVAERIRRLLKGSEILEDHVNCERVQDPYSLRCIPQVHGASRNAWLHLKELLEVELNAITDNPVIFDEDLAISGGNFHGQPLAMALDYACMAASEIGNISDRRIYLALEGNNTDLPQLLMKDTGLNSGYMILQYTSAALASENKGLCHPASTDSIPTSMGQEDHVSMGSISGRKALRVIKNVEKILAIELLTAAQAFEFRKPLKSGWFLDQVHQLVRTKVSFATEDRVFATDIEAGIELIRNKALIRLLDSVSEKQKVSLRTPLYEVFETF</sequence>
<dbReference type="NCBIfam" id="NF006871">
    <property type="entry name" value="PRK09367.1"/>
    <property type="match status" value="1"/>
</dbReference>
<reference evidence="10" key="1">
    <citation type="submission" date="2023-06" db="EMBL/GenBank/DDBJ databases">
        <title>Robiginitalea aurantiacus sp. nov. and Algoriphagus sediminis sp. nov., isolated from coastal sediment.</title>
        <authorList>
            <person name="Zhou Z.Y."/>
            <person name="An J."/>
            <person name="Jia Y.W."/>
            <person name="Du Z.J."/>
        </authorList>
    </citation>
    <scope>NUCLEOTIDE SEQUENCE</scope>
    <source>
        <strain evidence="10">M39</strain>
    </source>
</reference>
<dbReference type="RefSeq" id="WP_289723703.1">
    <property type="nucleotide sequence ID" value="NZ_JAUDUY010000001.1"/>
</dbReference>
<evidence type="ECO:0000256" key="8">
    <source>
        <dbReference type="RuleBase" id="RU004479"/>
    </source>
</evidence>
<gene>
    <name evidence="10" type="primary">hutH</name>
    <name evidence="10" type="ORF">QU605_02605</name>
</gene>
<dbReference type="Gene3D" id="1.10.275.10">
    <property type="entry name" value="Fumarase/aspartase (N-terminal domain)"/>
    <property type="match status" value="1"/>
</dbReference>
<dbReference type="InterPro" id="IPR005921">
    <property type="entry name" value="HutH"/>
</dbReference>
<evidence type="ECO:0000256" key="5">
    <source>
        <dbReference type="ARBA" id="ARBA00049269"/>
    </source>
</evidence>
<evidence type="ECO:0000256" key="7">
    <source>
        <dbReference type="RuleBase" id="RU003954"/>
    </source>
</evidence>
<evidence type="ECO:0000256" key="4">
    <source>
        <dbReference type="ARBA" id="ARBA00023239"/>
    </source>
</evidence>
<comment type="subcellular location">
    <subcellularLocation>
        <location evidence="9">Cytoplasm</location>
    </subcellularLocation>
</comment>
<dbReference type="EMBL" id="JAUDUY010000001">
    <property type="protein sequence ID" value="MDM9630344.1"/>
    <property type="molecule type" value="Genomic_DNA"/>
</dbReference>
<evidence type="ECO:0000256" key="1">
    <source>
        <dbReference type="ARBA" id="ARBA00005113"/>
    </source>
</evidence>
<organism evidence="10 11">
    <name type="scientific">Robiginitalea aurantiaca</name>
    <dbReference type="NCBI Taxonomy" id="3056915"/>
    <lineage>
        <taxon>Bacteria</taxon>
        <taxon>Pseudomonadati</taxon>
        <taxon>Bacteroidota</taxon>
        <taxon>Flavobacteriia</taxon>
        <taxon>Flavobacteriales</taxon>
        <taxon>Flavobacteriaceae</taxon>
        <taxon>Robiginitalea</taxon>
    </lineage>
</organism>
<dbReference type="Proteomes" id="UP001174839">
    <property type="component" value="Unassembled WGS sequence"/>
</dbReference>
<dbReference type="PANTHER" id="PTHR10362">
    <property type="entry name" value="HISTIDINE AMMONIA-LYASE"/>
    <property type="match status" value="1"/>
</dbReference>
<dbReference type="SUPFAM" id="SSF48557">
    <property type="entry name" value="L-aspartase-like"/>
    <property type="match status" value="1"/>
</dbReference>
<dbReference type="InterPro" id="IPR022313">
    <property type="entry name" value="Phe/His_NH3-lyase_AS"/>
</dbReference>
<dbReference type="InterPro" id="IPR008948">
    <property type="entry name" value="L-Aspartase-like"/>
</dbReference>
<dbReference type="PROSITE" id="PS00488">
    <property type="entry name" value="PAL_HISTIDASE"/>
    <property type="match status" value="1"/>
</dbReference>
<keyword evidence="4 7" id="KW-0456">Lyase</keyword>
<comment type="caution">
    <text evidence="10">The sequence shown here is derived from an EMBL/GenBank/DDBJ whole genome shotgun (WGS) entry which is preliminary data.</text>
</comment>
<keyword evidence="3 8" id="KW-0369">Histidine metabolism</keyword>
<evidence type="ECO:0000256" key="2">
    <source>
        <dbReference type="ARBA" id="ARBA00012994"/>
    </source>
</evidence>
<name>A0ABT7WBR4_9FLAO</name>
<dbReference type="EC" id="4.3.1.3" evidence="2 6"/>
<dbReference type="InterPro" id="IPR001106">
    <property type="entry name" value="Aromatic_Lyase"/>
</dbReference>
<dbReference type="GO" id="GO:0004397">
    <property type="term" value="F:histidine ammonia-lyase activity"/>
    <property type="evidence" value="ECO:0007669"/>
    <property type="project" value="UniProtKB-EC"/>
</dbReference>
<evidence type="ECO:0000256" key="9">
    <source>
        <dbReference type="RuleBase" id="RU004480"/>
    </source>
</evidence>
<protein>
    <recommendedName>
        <fullName evidence="2 6">Histidine ammonia-lyase</fullName>
        <ecNumber evidence="2 6">4.3.1.3</ecNumber>
    </recommendedName>
</protein>
<evidence type="ECO:0000256" key="6">
    <source>
        <dbReference type="NCBIfam" id="TIGR01225"/>
    </source>
</evidence>
<evidence type="ECO:0000256" key="3">
    <source>
        <dbReference type="ARBA" id="ARBA00022808"/>
    </source>
</evidence>
<comment type="similarity">
    <text evidence="7">Belongs to the PAL/histidase family.</text>
</comment>
<proteinExistence type="inferred from homology"/>
<dbReference type="Gene3D" id="1.20.200.10">
    <property type="entry name" value="Fumarase/aspartase (Central domain)"/>
    <property type="match status" value="1"/>
</dbReference>
<comment type="pathway">
    <text evidence="1 8">Amino-acid degradation; L-histidine degradation into L-glutamate; N-formimidoyl-L-glutamate from L-histidine: step 1/3.</text>
</comment>
<keyword evidence="11" id="KW-1185">Reference proteome</keyword>
<evidence type="ECO:0000313" key="11">
    <source>
        <dbReference type="Proteomes" id="UP001174839"/>
    </source>
</evidence>
<dbReference type="Pfam" id="PF00221">
    <property type="entry name" value="Lyase_aromatic"/>
    <property type="match status" value="1"/>
</dbReference>
<dbReference type="InterPro" id="IPR024083">
    <property type="entry name" value="Fumarase/histidase_N"/>
</dbReference>
<evidence type="ECO:0000313" key="10">
    <source>
        <dbReference type="EMBL" id="MDM9630344.1"/>
    </source>
</evidence>
<comment type="catalytic activity">
    <reaction evidence="5 8">
        <text>L-histidine = trans-urocanate + NH4(+)</text>
        <dbReference type="Rhea" id="RHEA:21232"/>
        <dbReference type="ChEBI" id="CHEBI:17771"/>
        <dbReference type="ChEBI" id="CHEBI:28938"/>
        <dbReference type="ChEBI" id="CHEBI:57595"/>
        <dbReference type="EC" id="4.3.1.3"/>
    </reaction>
</comment>